<reference evidence="1" key="1">
    <citation type="submission" date="2023-06" db="EMBL/GenBank/DDBJ databases">
        <title>Two Chryseobacterium gambrini strains from China.</title>
        <authorList>
            <person name="Zeng J."/>
            <person name="Wu Y."/>
        </authorList>
    </citation>
    <scope>NUCLEOTIDE SEQUENCE</scope>
    <source>
        <strain evidence="1">SQ219</strain>
    </source>
</reference>
<dbReference type="Proteomes" id="UP001225933">
    <property type="component" value="Unassembled WGS sequence"/>
</dbReference>
<dbReference type="EMBL" id="JAUHGV010000001">
    <property type="protein sequence ID" value="MDN4010981.1"/>
    <property type="molecule type" value="Genomic_DNA"/>
</dbReference>
<dbReference type="AlphaFoldDB" id="A0AAJ1VIS2"/>
<evidence type="ECO:0000313" key="1">
    <source>
        <dbReference type="EMBL" id="MDN4010981.1"/>
    </source>
</evidence>
<organism evidence="1 2">
    <name type="scientific">Chryseobacterium gambrini</name>
    <dbReference type="NCBI Taxonomy" id="373672"/>
    <lineage>
        <taxon>Bacteria</taxon>
        <taxon>Pseudomonadati</taxon>
        <taxon>Bacteroidota</taxon>
        <taxon>Flavobacteriia</taxon>
        <taxon>Flavobacteriales</taxon>
        <taxon>Weeksellaceae</taxon>
        <taxon>Chryseobacterium group</taxon>
        <taxon>Chryseobacterium</taxon>
    </lineage>
</organism>
<comment type="caution">
    <text evidence="1">The sequence shown here is derived from an EMBL/GenBank/DDBJ whole genome shotgun (WGS) entry which is preliminary data.</text>
</comment>
<evidence type="ECO:0000313" key="2">
    <source>
        <dbReference type="Proteomes" id="UP001225933"/>
    </source>
</evidence>
<dbReference type="RefSeq" id="WP_214589456.1">
    <property type="nucleotide sequence ID" value="NZ_JAUHGV010000001.1"/>
</dbReference>
<name>A0AAJ1VIS2_9FLAO</name>
<protein>
    <submittedName>
        <fullName evidence="1">Uncharacterized protein</fullName>
    </submittedName>
</protein>
<gene>
    <name evidence="1" type="ORF">QX233_00760</name>
</gene>
<sequence>MLLDNYKQFTSDIEDKRKSVSKEINLLNEKVSSARDKYVADKLDEEDYIKKSKK</sequence>
<accession>A0AAJ1VIS2</accession>
<proteinExistence type="predicted"/>